<dbReference type="AlphaFoldDB" id="A0A1X7L4Y5"/>
<evidence type="ECO:0000256" key="1">
    <source>
        <dbReference type="SAM" id="MobiDB-lite"/>
    </source>
</evidence>
<protein>
    <recommendedName>
        <fullName evidence="5">Carbon monoxide dehydrogenase subunit G</fullName>
    </recommendedName>
</protein>
<evidence type="ECO:0000313" key="4">
    <source>
        <dbReference type="Proteomes" id="UP000193228"/>
    </source>
</evidence>
<sequence length="221" mass="22795">MNLAGHFILPARPETVWRALNDPAVLEACLPGCRSLAMLDERHFESTVQIRVGPVAATFKSNVELSDLDPPRAYTIVGSGNAGAVGFAKVSARVQLEPQAGTTVLAYDADVEIGGKLMSVGSRLIQSAAGKNLDAFFGALKAHIEQEAAPADSVRDLKPVPQASPDDAPLTGGAQGQPQDAAKPSTVMPVSRPIPGVQVWMAAAGSGLVGLLVGFVLGHAG</sequence>
<reference evidence="4" key="1">
    <citation type="submission" date="2017-04" db="EMBL/GenBank/DDBJ databases">
        <authorList>
            <person name="Varghese N."/>
            <person name="Submissions S."/>
        </authorList>
    </citation>
    <scope>NUCLEOTIDE SEQUENCE [LARGE SCALE GENOMIC DNA]</scope>
    <source>
        <strain evidence="4">LMG 29540</strain>
    </source>
</reference>
<dbReference type="STRING" id="1515439.SAMN06265784_10548"/>
<dbReference type="SUPFAM" id="SSF55961">
    <property type="entry name" value="Bet v1-like"/>
    <property type="match status" value="1"/>
</dbReference>
<keyword evidence="2" id="KW-1133">Transmembrane helix</keyword>
<dbReference type="CDD" id="cd05018">
    <property type="entry name" value="CoxG"/>
    <property type="match status" value="1"/>
</dbReference>
<dbReference type="EMBL" id="FXAT01000005">
    <property type="protein sequence ID" value="SMG48918.1"/>
    <property type="molecule type" value="Genomic_DNA"/>
</dbReference>
<evidence type="ECO:0008006" key="5">
    <source>
        <dbReference type="Google" id="ProtNLM"/>
    </source>
</evidence>
<feature type="transmembrane region" description="Helical" evidence="2">
    <location>
        <begin position="199"/>
        <end position="218"/>
    </location>
</feature>
<organism evidence="3 4">
    <name type="scientific">Paraburkholderia susongensis</name>
    <dbReference type="NCBI Taxonomy" id="1515439"/>
    <lineage>
        <taxon>Bacteria</taxon>
        <taxon>Pseudomonadati</taxon>
        <taxon>Pseudomonadota</taxon>
        <taxon>Betaproteobacteria</taxon>
        <taxon>Burkholderiales</taxon>
        <taxon>Burkholderiaceae</taxon>
        <taxon>Paraburkholderia</taxon>
    </lineage>
</organism>
<name>A0A1X7L4Y5_9BURK</name>
<gene>
    <name evidence="3" type="ORF">SAMN06265784_10548</name>
</gene>
<dbReference type="OrthoDB" id="9787428at2"/>
<dbReference type="InterPro" id="IPR010419">
    <property type="entry name" value="CO_DH_gsu"/>
</dbReference>
<dbReference type="Gene3D" id="3.30.530.20">
    <property type="match status" value="1"/>
</dbReference>
<feature type="region of interest" description="Disordered" evidence="1">
    <location>
        <begin position="150"/>
        <end position="188"/>
    </location>
</feature>
<evidence type="ECO:0000256" key="2">
    <source>
        <dbReference type="SAM" id="Phobius"/>
    </source>
</evidence>
<dbReference type="RefSeq" id="WP_085484897.1">
    <property type="nucleotide sequence ID" value="NZ_FXAT01000005.1"/>
</dbReference>
<proteinExistence type="predicted"/>
<dbReference type="Pfam" id="PF06240">
    <property type="entry name" value="COXG"/>
    <property type="match status" value="1"/>
</dbReference>
<keyword evidence="2" id="KW-0472">Membrane</keyword>
<dbReference type="PANTHER" id="PTHR38588">
    <property type="entry name" value="BLL0334 PROTEIN"/>
    <property type="match status" value="1"/>
</dbReference>
<keyword evidence="2" id="KW-0812">Transmembrane</keyword>
<keyword evidence="4" id="KW-1185">Reference proteome</keyword>
<dbReference type="InterPro" id="IPR023393">
    <property type="entry name" value="START-like_dom_sf"/>
</dbReference>
<accession>A0A1X7L4Y5</accession>
<dbReference type="PANTHER" id="PTHR38588:SF1">
    <property type="entry name" value="BLL0334 PROTEIN"/>
    <property type="match status" value="1"/>
</dbReference>
<dbReference type="Proteomes" id="UP000193228">
    <property type="component" value="Unassembled WGS sequence"/>
</dbReference>
<evidence type="ECO:0000313" key="3">
    <source>
        <dbReference type="EMBL" id="SMG48918.1"/>
    </source>
</evidence>